<protein>
    <submittedName>
        <fullName evidence="2">XRE family transcriptional regulator</fullName>
    </submittedName>
</protein>
<dbReference type="Proteomes" id="UP000293369">
    <property type="component" value="Unassembled WGS sequence"/>
</dbReference>
<reference evidence="2 3" key="1">
    <citation type="submission" date="2019-02" db="EMBL/GenBank/DDBJ databases">
        <title>Pseudomonas spp from wheat grain.</title>
        <authorList>
            <person name="Cho G.-S."/>
            <person name="Franz C.M.A.P."/>
        </authorList>
    </citation>
    <scope>NUCLEOTIDE SEQUENCE [LARGE SCALE GENOMIC DNA]</scope>
    <source>
        <strain evidence="2 3">133NRW</strain>
    </source>
</reference>
<dbReference type="SMART" id="SM00530">
    <property type="entry name" value="HTH_XRE"/>
    <property type="match status" value="1"/>
</dbReference>
<name>A0A4V2DXZ5_9PSED</name>
<evidence type="ECO:0000313" key="2">
    <source>
        <dbReference type="EMBL" id="RZI32280.1"/>
    </source>
</evidence>
<dbReference type="CDD" id="cd00093">
    <property type="entry name" value="HTH_XRE"/>
    <property type="match status" value="1"/>
</dbReference>
<feature type="domain" description="HTH cro/C1-type" evidence="1">
    <location>
        <begin position="17"/>
        <end position="71"/>
    </location>
</feature>
<dbReference type="Pfam" id="PF13560">
    <property type="entry name" value="HTH_31"/>
    <property type="match status" value="1"/>
</dbReference>
<sequence length="84" mass="9734">MTKAIYRREHTIFLQVLKRIRVESGLTQAQCSAALNRPQSFMSDVERGVRRLDTVQLRDLCLVLGTDLTSFSRAYEQALKEEFQ</sequence>
<dbReference type="RefSeq" id="WP_130138298.1">
    <property type="nucleotide sequence ID" value="NZ_SGFE01000012.1"/>
</dbReference>
<organism evidence="2 3">
    <name type="scientific">Pseudomonas orientalis</name>
    <dbReference type="NCBI Taxonomy" id="76758"/>
    <lineage>
        <taxon>Bacteria</taxon>
        <taxon>Pseudomonadati</taxon>
        <taxon>Pseudomonadota</taxon>
        <taxon>Gammaproteobacteria</taxon>
        <taxon>Pseudomonadales</taxon>
        <taxon>Pseudomonadaceae</taxon>
        <taxon>Pseudomonas</taxon>
    </lineage>
</organism>
<dbReference type="PROSITE" id="PS50943">
    <property type="entry name" value="HTH_CROC1"/>
    <property type="match status" value="1"/>
</dbReference>
<evidence type="ECO:0000313" key="3">
    <source>
        <dbReference type="Proteomes" id="UP000293369"/>
    </source>
</evidence>
<gene>
    <name evidence="2" type="ORF">EUX57_07930</name>
</gene>
<evidence type="ECO:0000259" key="1">
    <source>
        <dbReference type="PROSITE" id="PS50943"/>
    </source>
</evidence>
<comment type="caution">
    <text evidence="2">The sequence shown here is derived from an EMBL/GenBank/DDBJ whole genome shotgun (WGS) entry which is preliminary data.</text>
</comment>
<dbReference type="Gene3D" id="1.10.260.40">
    <property type="entry name" value="lambda repressor-like DNA-binding domains"/>
    <property type="match status" value="1"/>
</dbReference>
<dbReference type="AlphaFoldDB" id="A0A4V2DXZ5"/>
<dbReference type="SUPFAM" id="SSF47413">
    <property type="entry name" value="lambda repressor-like DNA-binding domains"/>
    <property type="match status" value="1"/>
</dbReference>
<accession>A0A4V2DXZ5</accession>
<dbReference type="EMBL" id="SGFE01000012">
    <property type="protein sequence ID" value="RZI32280.1"/>
    <property type="molecule type" value="Genomic_DNA"/>
</dbReference>
<dbReference type="InterPro" id="IPR010982">
    <property type="entry name" value="Lambda_DNA-bd_dom_sf"/>
</dbReference>
<proteinExistence type="predicted"/>
<dbReference type="GO" id="GO:0003677">
    <property type="term" value="F:DNA binding"/>
    <property type="evidence" value="ECO:0007669"/>
    <property type="project" value="InterPro"/>
</dbReference>
<dbReference type="InterPro" id="IPR001387">
    <property type="entry name" value="Cro/C1-type_HTH"/>
</dbReference>